<organism evidence="2 3">
    <name type="scientific">Cuneatibacter caecimuris</name>
    <dbReference type="NCBI Taxonomy" id="1796618"/>
    <lineage>
        <taxon>Bacteria</taxon>
        <taxon>Bacillati</taxon>
        <taxon>Bacillota</taxon>
        <taxon>Clostridia</taxon>
        <taxon>Lachnospirales</taxon>
        <taxon>Lachnospiraceae</taxon>
        <taxon>Cuneatibacter</taxon>
    </lineage>
</organism>
<dbReference type="EMBL" id="SGXF01000001">
    <property type="protein sequence ID" value="RZT02885.1"/>
    <property type="molecule type" value="Genomic_DNA"/>
</dbReference>
<sequence>MNRRTLRTCSRCGKVFQGDIDSIMCPECAKESRQKSTIRDRICIDCGRSFPGGPRARRCPECRASRKKEMDRLRRQSGGPKRKLGSVDICQRCGKEYTVESGRQKYCPGCQRDAALEWQRGRKAAYNKRPEVEQKRKERRKKRMKACVYCLRPFWSSAATNLCSDYCRTEAERISQCRADEKRGQGRNLQKLLDRREEYRERIKSEMLQ</sequence>
<feature type="coiled-coil region" evidence="1">
    <location>
        <begin position="182"/>
        <end position="209"/>
    </location>
</feature>
<dbReference type="OrthoDB" id="2627934at2"/>
<keyword evidence="3" id="KW-1185">Reference proteome</keyword>
<dbReference type="Gene3D" id="2.20.25.10">
    <property type="match status" value="1"/>
</dbReference>
<evidence type="ECO:0000313" key="2">
    <source>
        <dbReference type="EMBL" id="RZT02885.1"/>
    </source>
</evidence>
<name>A0A4Q7PQR9_9FIRM</name>
<evidence type="ECO:0000313" key="3">
    <source>
        <dbReference type="Proteomes" id="UP000292927"/>
    </source>
</evidence>
<proteinExistence type="predicted"/>
<reference evidence="2 3" key="1">
    <citation type="submission" date="2019-02" db="EMBL/GenBank/DDBJ databases">
        <title>Genomic Encyclopedia of Type Strains, Phase IV (KMG-IV): sequencing the most valuable type-strain genomes for metagenomic binning, comparative biology and taxonomic classification.</title>
        <authorList>
            <person name="Goeker M."/>
        </authorList>
    </citation>
    <scope>NUCLEOTIDE SEQUENCE [LARGE SCALE GENOMIC DNA]</scope>
    <source>
        <strain evidence="2 3">DSM 29486</strain>
    </source>
</reference>
<comment type="caution">
    <text evidence="2">The sequence shown here is derived from an EMBL/GenBank/DDBJ whole genome shotgun (WGS) entry which is preliminary data.</text>
</comment>
<gene>
    <name evidence="2" type="ORF">EV209_1015</name>
</gene>
<dbReference type="AlphaFoldDB" id="A0A4Q7PQR9"/>
<protein>
    <submittedName>
        <fullName evidence="2">Uncharacterized protein</fullName>
    </submittedName>
</protein>
<accession>A0A4Q7PQR9</accession>
<evidence type="ECO:0000256" key="1">
    <source>
        <dbReference type="SAM" id="Coils"/>
    </source>
</evidence>
<keyword evidence="1" id="KW-0175">Coiled coil</keyword>
<dbReference type="Proteomes" id="UP000292927">
    <property type="component" value="Unassembled WGS sequence"/>
</dbReference>